<dbReference type="OrthoDB" id="195446at2759"/>
<evidence type="ECO:0000256" key="4">
    <source>
        <dbReference type="SAM" id="MobiDB-lite"/>
    </source>
</evidence>
<dbReference type="SMART" id="SM00248">
    <property type="entry name" value="ANK"/>
    <property type="match status" value="14"/>
</dbReference>
<dbReference type="SUPFAM" id="SSF52540">
    <property type="entry name" value="P-loop containing nucleoside triphosphate hydrolases"/>
    <property type="match status" value="1"/>
</dbReference>
<feature type="domain" description="GPI inositol-deacylase winged helix" evidence="6">
    <location>
        <begin position="523"/>
        <end position="600"/>
    </location>
</feature>
<dbReference type="PANTHER" id="PTHR24123:SF33">
    <property type="entry name" value="PROTEIN HOS4"/>
    <property type="match status" value="1"/>
</dbReference>
<feature type="repeat" description="ANK" evidence="3">
    <location>
        <begin position="1141"/>
        <end position="1173"/>
    </location>
</feature>
<keyword evidence="5" id="KW-0472">Membrane</keyword>
<keyword evidence="5" id="KW-1133">Transmembrane helix</keyword>
<dbReference type="EMBL" id="MNBE01000647">
    <property type="protein sequence ID" value="OKP00502.1"/>
    <property type="molecule type" value="Genomic_DNA"/>
</dbReference>
<dbReference type="InterPro" id="IPR036770">
    <property type="entry name" value="Ankyrin_rpt-contain_sf"/>
</dbReference>
<gene>
    <name evidence="8" type="ORF">PENSUB_7959</name>
</gene>
<feature type="compositionally biased region" description="Polar residues" evidence="4">
    <location>
        <begin position="1278"/>
        <end position="1311"/>
    </location>
</feature>
<dbReference type="Gene3D" id="3.40.50.300">
    <property type="entry name" value="P-loop containing nucleotide triphosphate hydrolases"/>
    <property type="match status" value="1"/>
</dbReference>
<accession>A0A1Q5TJW6</accession>
<comment type="caution">
    <text evidence="8">The sequence shown here is derived from an EMBL/GenBank/DDBJ whole genome shotgun (WGS) entry which is preliminary data.</text>
</comment>
<reference evidence="8 9" key="1">
    <citation type="submission" date="2016-10" db="EMBL/GenBank/DDBJ databases">
        <title>Genome sequence of the ascomycete fungus Penicillium subrubescens.</title>
        <authorList>
            <person name="De Vries R.P."/>
            <person name="Peng M."/>
            <person name="Dilokpimol A."/>
            <person name="Hilden K."/>
            <person name="Makela M.R."/>
            <person name="Grigoriev I."/>
            <person name="Riley R."/>
            <person name="Granchi Z."/>
        </authorList>
    </citation>
    <scope>NUCLEOTIDE SEQUENCE [LARGE SCALE GENOMIC DNA]</scope>
    <source>
        <strain evidence="8 9">CBS 132785</strain>
    </source>
</reference>
<feature type="repeat" description="ANK" evidence="3">
    <location>
        <begin position="976"/>
        <end position="1008"/>
    </location>
</feature>
<dbReference type="InterPro" id="IPR027417">
    <property type="entry name" value="P-loop_NTPase"/>
</dbReference>
<feature type="repeat" description="ANK" evidence="3">
    <location>
        <begin position="706"/>
        <end position="738"/>
    </location>
</feature>
<dbReference type="InterPro" id="IPR054471">
    <property type="entry name" value="GPIID_WHD"/>
</dbReference>
<dbReference type="STRING" id="1316194.A0A1Q5TJW6"/>
<dbReference type="PROSITE" id="PS50088">
    <property type="entry name" value="ANK_REPEAT"/>
    <property type="match status" value="7"/>
</dbReference>
<dbReference type="PRINTS" id="PR01415">
    <property type="entry name" value="ANKYRIN"/>
</dbReference>
<feature type="transmembrane region" description="Helical" evidence="5">
    <location>
        <begin position="1374"/>
        <end position="1392"/>
    </location>
</feature>
<feature type="repeat" description="ANK" evidence="3">
    <location>
        <begin position="874"/>
        <end position="906"/>
    </location>
</feature>
<dbReference type="Pfam" id="PF22939">
    <property type="entry name" value="WHD_GPIID"/>
    <property type="match status" value="1"/>
</dbReference>
<dbReference type="Proteomes" id="UP000186955">
    <property type="component" value="Unassembled WGS sequence"/>
</dbReference>
<dbReference type="InterPro" id="IPR056884">
    <property type="entry name" value="NPHP3-like_N"/>
</dbReference>
<evidence type="ECO:0000313" key="8">
    <source>
        <dbReference type="EMBL" id="OKP00502.1"/>
    </source>
</evidence>
<feature type="repeat" description="ANK" evidence="3">
    <location>
        <begin position="739"/>
        <end position="771"/>
    </location>
</feature>
<dbReference type="InterPro" id="IPR051165">
    <property type="entry name" value="Multifunctional_ANK_Repeat"/>
</dbReference>
<evidence type="ECO:0000259" key="7">
    <source>
        <dbReference type="Pfam" id="PF24883"/>
    </source>
</evidence>
<feature type="region of interest" description="Disordered" evidence="4">
    <location>
        <begin position="1278"/>
        <end position="1328"/>
    </location>
</feature>
<dbReference type="PANTHER" id="PTHR24123">
    <property type="entry name" value="ANKYRIN REPEAT-CONTAINING"/>
    <property type="match status" value="1"/>
</dbReference>
<dbReference type="Gene3D" id="1.25.40.20">
    <property type="entry name" value="Ankyrin repeat-containing domain"/>
    <property type="match status" value="5"/>
</dbReference>
<dbReference type="Pfam" id="PF12796">
    <property type="entry name" value="Ank_2"/>
    <property type="match status" value="4"/>
</dbReference>
<feature type="repeat" description="ANK" evidence="3">
    <location>
        <begin position="1108"/>
        <end position="1140"/>
    </location>
</feature>
<dbReference type="Pfam" id="PF24883">
    <property type="entry name" value="NPHP3_N"/>
    <property type="match status" value="1"/>
</dbReference>
<dbReference type="SUPFAM" id="SSF48403">
    <property type="entry name" value="Ankyrin repeat"/>
    <property type="match status" value="2"/>
</dbReference>
<keyword evidence="9" id="KW-1185">Reference proteome</keyword>
<keyword evidence="1" id="KW-0677">Repeat</keyword>
<sequence length="1393" mass="152919">MDPLSLAASIAGVATAAFQIIGFLGTIVSGGKERLSLLQELSNLWITITALQAQLAPDGNVIDEENFPPQLLTLFESDGILKELESLVEDVEKKLKPRSTRGSIRQTLAWPISKADVIQIVAKISRMQQTLHFALEQSNYALTKEIHRDGQAMKATMDETRLKEMIEWLSPLNFVAKQSLLFKEQHEGTCKWFLGCEEVRGWKESENAILFCPGIPGAGKTMLSSIVVNELDKLRLSEKGGVTDAAILMLYCKWDDSHSQSINGLLASLVKQIVQRYGVFWEGTPEMFSKHSKAGTSPGSDEYVKALNSELRHFPKTFIVVDGLDELRDEKSRLVLLETLTSLEAKVNIMVTSRPVDNITRHFADIERNICCDGCSKDNQRYQFRCCDCDEAVSDGFDLCEECHDKGERCGQKGHILVKQFNSTRIDITAMEQDLLAYVKWRVGSSDFLQRCVDTKTGLMADIVETVVEKNDGMFLLARFNMDTLASKLRPGEVVEALNVLPKELNGTYNDAMLRIKDLPESQKDVAMDLLRWVVFAERPLQCREIEHAIAITDKDRDIDPDNIIRVQILASMCAGLVKFDESDCVRLVHYSAKNYFSETENQDRWFPEGAIKLTSNCLTYLMFDQFQQGACSGPSEATDFDARVQAYPFLRYAAEHWGKHLLKNPRDDLFNIARALILDSQRFAAISQALWYFDDEDSTSWAGRDGSTPLHLATHFGLNKLVTELLAGGIDPNVRDLNGVTPLALAAARGSHEVVSTLITAGANVNSVDNVGSSPLYVSAQNGHENTVKVLLDQDNIDVNLLVAEFTSLMTAAYQGHLGVVKVLLRKPGIDINKGSRSRGTTALMLAALGNEEEVVDALLTHPDIKINMQDKAGSTALLMAAEDGHRRIVEKLLDRGADTEVLQEGSLGTAINRAIDYNQIPVVELLLDRGANVHHKDVFQRGMLHAAAINAQSEIIAILLKFDPTLDVNMQDVNGKTTLHDAARSGSASTVRVLLLHGADPTIKDSYGRTPIYVARETNQPDIVKLLRGARLAQKMQANDTELPSQALQRTETGTIIQSPKRTDTEMSVNEPLPLWALASAESVEELRERLPTATASEISAQDPDVGDSALHYSATKNNSEIARLLIEHGAPVSLPNNYGRTPLHLTALYNGPEVADILLAAGAEVDLKDEWGETALETATTQEVKICPTLVEHGAALPKGRHELNILLDLAVIYGNEIAVRRLVGAGAEVWRKNSLGHTPFALARLYNHEGIANSLLELGKLADLPSSQESINISEDGTLSSETGQKTPPVNSPPTETQESIETSTASPDLVSSLGDSLTTSNSEKQIAESTETLSKEDTHNAKNITAKPSVMAKSSLAGEWSKTIFPSNSVLWILIAILSIAVATLSIS</sequence>
<evidence type="ECO:0000256" key="1">
    <source>
        <dbReference type="ARBA" id="ARBA00022737"/>
    </source>
</evidence>
<evidence type="ECO:0000256" key="5">
    <source>
        <dbReference type="SAM" id="Phobius"/>
    </source>
</evidence>
<keyword evidence="5" id="KW-0812">Transmembrane</keyword>
<feature type="compositionally biased region" description="Polar residues" evidence="4">
    <location>
        <begin position="1318"/>
        <end position="1328"/>
    </location>
</feature>
<evidence type="ECO:0000256" key="3">
    <source>
        <dbReference type="PROSITE-ProRule" id="PRU00023"/>
    </source>
</evidence>
<feature type="repeat" description="ANK" evidence="3">
    <location>
        <begin position="908"/>
        <end position="940"/>
    </location>
</feature>
<organism evidence="8 9">
    <name type="scientific">Penicillium subrubescens</name>
    <dbReference type="NCBI Taxonomy" id="1316194"/>
    <lineage>
        <taxon>Eukaryota</taxon>
        <taxon>Fungi</taxon>
        <taxon>Dikarya</taxon>
        <taxon>Ascomycota</taxon>
        <taxon>Pezizomycotina</taxon>
        <taxon>Eurotiomycetes</taxon>
        <taxon>Eurotiomycetidae</taxon>
        <taxon>Eurotiales</taxon>
        <taxon>Aspergillaceae</taxon>
        <taxon>Penicillium</taxon>
    </lineage>
</organism>
<protein>
    <submittedName>
        <fullName evidence="8">Ankyrin repeat domain-containing protein 50</fullName>
    </submittedName>
</protein>
<proteinExistence type="predicted"/>
<evidence type="ECO:0000256" key="2">
    <source>
        <dbReference type="ARBA" id="ARBA00023043"/>
    </source>
</evidence>
<dbReference type="PROSITE" id="PS50297">
    <property type="entry name" value="ANK_REP_REGION"/>
    <property type="match status" value="6"/>
</dbReference>
<evidence type="ECO:0000259" key="6">
    <source>
        <dbReference type="Pfam" id="PF22939"/>
    </source>
</evidence>
<dbReference type="InterPro" id="IPR002110">
    <property type="entry name" value="Ankyrin_rpt"/>
</dbReference>
<feature type="domain" description="Nephrocystin 3-like N-terminal" evidence="7">
    <location>
        <begin position="188"/>
        <end position="354"/>
    </location>
</feature>
<keyword evidence="2 3" id="KW-0040">ANK repeat</keyword>
<name>A0A1Q5TJW6_9EURO</name>
<evidence type="ECO:0000313" key="9">
    <source>
        <dbReference type="Proteomes" id="UP000186955"/>
    </source>
</evidence>